<protein>
    <submittedName>
        <fullName evidence="1">Uncharacterized protein</fullName>
    </submittedName>
</protein>
<accession>A0A1V4KM24</accession>
<comment type="caution">
    <text evidence="1">The sequence shown here is derived from an EMBL/GenBank/DDBJ whole genome shotgun (WGS) entry which is preliminary data.</text>
</comment>
<sequence>MRSPPAPRPGGARRLREPVLEASVKILKESLMCQRGNSWKTTEGGSNLGWQTAKQQQGVVLSRLYPSSCSQYRQRGGFGSQHRHTVPCRTSGRHAGFLRQRLRLFCFEVSSIFLSNWNNDSTAAEENSTQKDDFLRDC</sequence>
<organism evidence="1 2">
    <name type="scientific">Patagioenas fasciata monilis</name>
    <dbReference type="NCBI Taxonomy" id="372326"/>
    <lineage>
        <taxon>Eukaryota</taxon>
        <taxon>Metazoa</taxon>
        <taxon>Chordata</taxon>
        <taxon>Craniata</taxon>
        <taxon>Vertebrata</taxon>
        <taxon>Euteleostomi</taxon>
        <taxon>Archelosauria</taxon>
        <taxon>Archosauria</taxon>
        <taxon>Dinosauria</taxon>
        <taxon>Saurischia</taxon>
        <taxon>Theropoda</taxon>
        <taxon>Coelurosauria</taxon>
        <taxon>Aves</taxon>
        <taxon>Neognathae</taxon>
        <taxon>Neoaves</taxon>
        <taxon>Columbimorphae</taxon>
        <taxon>Columbiformes</taxon>
        <taxon>Columbidae</taxon>
        <taxon>Patagioenas</taxon>
    </lineage>
</organism>
<evidence type="ECO:0000313" key="2">
    <source>
        <dbReference type="Proteomes" id="UP000190648"/>
    </source>
</evidence>
<dbReference type="Proteomes" id="UP000190648">
    <property type="component" value="Unassembled WGS sequence"/>
</dbReference>
<reference evidence="1 2" key="1">
    <citation type="submission" date="2016-02" db="EMBL/GenBank/DDBJ databases">
        <title>Band-tailed pigeon sequencing and assembly.</title>
        <authorList>
            <person name="Soares A.E."/>
            <person name="Novak B.J."/>
            <person name="Rice E.S."/>
            <person name="O'Connell B."/>
            <person name="Chang D."/>
            <person name="Weber S."/>
            <person name="Shapiro B."/>
        </authorList>
    </citation>
    <scope>NUCLEOTIDE SEQUENCE [LARGE SCALE GENOMIC DNA]</scope>
    <source>
        <strain evidence="1">BTP2013</strain>
        <tissue evidence="1">Blood</tissue>
    </source>
</reference>
<dbReference type="AlphaFoldDB" id="A0A1V4KM24"/>
<name>A0A1V4KM24_PATFA</name>
<gene>
    <name evidence="1" type="ORF">AV530_001693</name>
</gene>
<evidence type="ECO:0000313" key="1">
    <source>
        <dbReference type="EMBL" id="OPJ85469.1"/>
    </source>
</evidence>
<dbReference type="EMBL" id="LSYS01002834">
    <property type="protein sequence ID" value="OPJ85469.1"/>
    <property type="molecule type" value="Genomic_DNA"/>
</dbReference>
<keyword evidence="2" id="KW-1185">Reference proteome</keyword>
<proteinExistence type="predicted"/>